<name>A0ACB8TVL0_9APHY</name>
<organism evidence="1 2">
    <name type="scientific">Irpex rosettiformis</name>
    <dbReference type="NCBI Taxonomy" id="378272"/>
    <lineage>
        <taxon>Eukaryota</taxon>
        <taxon>Fungi</taxon>
        <taxon>Dikarya</taxon>
        <taxon>Basidiomycota</taxon>
        <taxon>Agaricomycotina</taxon>
        <taxon>Agaricomycetes</taxon>
        <taxon>Polyporales</taxon>
        <taxon>Irpicaceae</taxon>
        <taxon>Irpex</taxon>
    </lineage>
</organism>
<comment type="caution">
    <text evidence="1">The sequence shown here is derived from an EMBL/GenBank/DDBJ whole genome shotgun (WGS) entry which is preliminary data.</text>
</comment>
<reference evidence="1" key="1">
    <citation type="journal article" date="2021" name="Environ. Microbiol.">
        <title>Gene family expansions and transcriptome signatures uncover fungal adaptations to wood decay.</title>
        <authorList>
            <person name="Hage H."/>
            <person name="Miyauchi S."/>
            <person name="Viragh M."/>
            <person name="Drula E."/>
            <person name="Min B."/>
            <person name="Chaduli D."/>
            <person name="Navarro D."/>
            <person name="Favel A."/>
            <person name="Norest M."/>
            <person name="Lesage-Meessen L."/>
            <person name="Balint B."/>
            <person name="Merenyi Z."/>
            <person name="de Eugenio L."/>
            <person name="Morin E."/>
            <person name="Martinez A.T."/>
            <person name="Baldrian P."/>
            <person name="Stursova M."/>
            <person name="Martinez M.J."/>
            <person name="Novotny C."/>
            <person name="Magnuson J.K."/>
            <person name="Spatafora J.W."/>
            <person name="Maurice S."/>
            <person name="Pangilinan J."/>
            <person name="Andreopoulos W."/>
            <person name="LaButti K."/>
            <person name="Hundley H."/>
            <person name="Na H."/>
            <person name="Kuo A."/>
            <person name="Barry K."/>
            <person name="Lipzen A."/>
            <person name="Henrissat B."/>
            <person name="Riley R."/>
            <person name="Ahrendt S."/>
            <person name="Nagy L.G."/>
            <person name="Grigoriev I.V."/>
            <person name="Martin F."/>
            <person name="Rosso M.N."/>
        </authorList>
    </citation>
    <scope>NUCLEOTIDE SEQUENCE</scope>
    <source>
        <strain evidence="1">CBS 384.51</strain>
    </source>
</reference>
<dbReference type="Proteomes" id="UP001055072">
    <property type="component" value="Unassembled WGS sequence"/>
</dbReference>
<protein>
    <submittedName>
        <fullName evidence="1">Uncharacterized protein</fullName>
    </submittedName>
</protein>
<sequence>MSKNTAWTRGASTLPSDRIPTPKPSKQAGKRKEAAIPKSKAILILESLRDGLLNLESSAPSRDPTGGCYCQARQHELSKYNPICTSCGLILCTLNLPYYACPYCKAALHSPPARLSLLQTLEQSISNTLAQEEREREEAIEEARRAAGAFPTLAAATSGTTSALDSHPVNQPHKVLSLNSKANTVTLSSYTKRAPSQSVKAIPKEPQEPEPIRTRRPPAEVPCSSKPQGFERPWYNSRPGSKPAHYISPPSHESSRSGEGSGRKRVKREKAGRNYEVE</sequence>
<evidence type="ECO:0000313" key="2">
    <source>
        <dbReference type="Proteomes" id="UP001055072"/>
    </source>
</evidence>
<dbReference type="EMBL" id="MU274928">
    <property type="protein sequence ID" value="KAI0085839.1"/>
    <property type="molecule type" value="Genomic_DNA"/>
</dbReference>
<evidence type="ECO:0000313" key="1">
    <source>
        <dbReference type="EMBL" id="KAI0085839.1"/>
    </source>
</evidence>
<keyword evidence="2" id="KW-1185">Reference proteome</keyword>
<accession>A0ACB8TVL0</accession>
<gene>
    <name evidence="1" type="ORF">BDY19DRAFT_896029</name>
</gene>
<proteinExistence type="predicted"/>